<accession>A0ABN9AH69</accession>
<evidence type="ECO:0000256" key="3">
    <source>
        <dbReference type="ARBA" id="ARBA00022734"/>
    </source>
</evidence>
<name>A0ABN9AH69_9NEOB</name>
<dbReference type="InterPro" id="IPR003598">
    <property type="entry name" value="Ig_sub2"/>
</dbReference>
<sequence>MWTNSTNLTFVPTRSHHQTALICQMTFSSLKKYIQNEITISVQYPPSIFITTPEIQNHNSTNRTTNQEVTVQEGSSLALKCSVDSNPESQVTWMKGEKNVLIEGNGSELVLYLSNIKASGADNYHCLAHNNLGAINQTFIIIVQSAYVSFIVADNTKYFLIAGAVGIAALLLVALTLKLLLSSR</sequence>
<comment type="similarity">
    <text evidence="7">Belongs to the immunoglobulin superfamily. SIGLEC (sialic acid binding Ig-like lectin) family.</text>
</comment>
<evidence type="ECO:0000256" key="6">
    <source>
        <dbReference type="ARBA" id="ARBA00023136"/>
    </source>
</evidence>
<organism evidence="10 11">
    <name type="scientific">Staurois parvus</name>
    <dbReference type="NCBI Taxonomy" id="386267"/>
    <lineage>
        <taxon>Eukaryota</taxon>
        <taxon>Metazoa</taxon>
        <taxon>Chordata</taxon>
        <taxon>Craniata</taxon>
        <taxon>Vertebrata</taxon>
        <taxon>Euteleostomi</taxon>
        <taxon>Amphibia</taxon>
        <taxon>Batrachia</taxon>
        <taxon>Anura</taxon>
        <taxon>Neobatrachia</taxon>
        <taxon>Ranoidea</taxon>
        <taxon>Ranidae</taxon>
        <taxon>Staurois</taxon>
    </lineage>
</organism>
<feature type="domain" description="Ig-like" evidence="9">
    <location>
        <begin position="46"/>
        <end position="142"/>
    </location>
</feature>
<evidence type="ECO:0000256" key="2">
    <source>
        <dbReference type="ARBA" id="ARBA00022692"/>
    </source>
</evidence>
<dbReference type="SMART" id="SM00408">
    <property type="entry name" value="IGc2"/>
    <property type="match status" value="1"/>
</dbReference>
<reference evidence="10" key="1">
    <citation type="submission" date="2023-05" db="EMBL/GenBank/DDBJ databases">
        <authorList>
            <person name="Stuckert A."/>
        </authorList>
    </citation>
    <scope>NUCLEOTIDE SEQUENCE</scope>
</reference>
<keyword evidence="5 8" id="KW-1133">Transmembrane helix</keyword>
<dbReference type="InterPro" id="IPR036179">
    <property type="entry name" value="Ig-like_dom_sf"/>
</dbReference>
<evidence type="ECO:0000256" key="8">
    <source>
        <dbReference type="SAM" id="Phobius"/>
    </source>
</evidence>
<dbReference type="Proteomes" id="UP001162483">
    <property type="component" value="Unassembled WGS sequence"/>
</dbReference>
<dbReference type="SMART" id="SM00409">
    <property type="entry name" value="IG"/>
    <property type="match status" value="1"/>
</dbReference>
<dbReference type="InterPro" id="IPR013783">
    <property type="entry name" value="Ig-like_fold"/>
</dbReference>
<dbReference type="Pfam" id="PF13927">
    <property type="entry name" value="Ig_3"/>
    <property type="match status" value="1"/>
</dbReference>
<dbReference type="InterPro" id="IPR007110">
    <property type="entry name" value="Ig-like_dom"/>
</dbReference>
<protein>
    <recommendedName>
        <fullName evidence="9">Ig-like domain-containing protein</fullName>
    </recommendedName>
</protein>
<evidence type="ECO:0000256" key="5">
    <source>
        <dbReference type="ARBA" id="ARBA00022989"/>
    </source>
</evidence>
<dbReference type="EMBL" id="CATNWA010000228">
    <property type="protein sequence ID" value="CAI9534794.1"/>
    <property type="molecule type" value="Genomic_DNA"/>
</dbReference>
<dbReference type="InterPro" id="IPR051036">
    <property type="entry name" value="SIGLEC"/>
</dbReference>
<comment type="subcellular location">
    <subcellularLocation>
        <location evidence="1">Membrane</location>
        <topology evidence="1">Single-pass type I membrane protein</topology>
    </subcellularLocation>
</comment>
<dbReference type="PANTHER" id="PTHR12035">
    <property type="entry name" value="SIALIC ACID BINDING IMMUNOGLOBULIN-LIKE LECTIN"/>
    <property type="match status" value="1"/>
</dbReference>
<keyword evidence="11" id="KW-1185">Reference proteome</keyword>
<keyword evidence="3" id="KW-0430">Lectin</keyword>
<evidence type="ECO:0000313" key="10">
    <source>
        <dbReference type="EMBL" id="CAI9534794.1"/>
    </source>
</evidence>
<evidence type="ECO:0000259" key="9">
    <source>
        <dbReference type="PROSITE" id="PS50835"/>
    </source>
</evidence>
<evidence type="ECO:0000313" key="11">
    <source>
        <dbReference type="Proteomes" id="UP001162483"/>
    </source>
</evidence>
<dbReference type="SUPFAM" id="SSF48726">
    <property type="entry name" value="Immunoglobulin"/>
    <property type="match status" value="1"/>
</dbReference>
<gene>
    <name evidence="10" type="ORF">SPARVUS_LOCUS710279</name>
</gene>
<evidence type="ECO:0000256" key="1">
    <source>
        <dbReference type="ARBA" id="ARBA00004479"/>
    </source>
</evidence>
<feature type="transmembrane region" description="Helical" evidence="8">
    <location>
        <begin position="134"/>
        <end position="152"/>
    </location>
</feature>
<dbReference type="PROSITE" id="PS50835">
    <property type="entry name" value="IG_LIKE"/>
    <property type="match status" value="1"/>
</dbReference>
<dbReference type="Gene3D" id="2.60.40.10">
    <property type="entry name" value="Immunoglobulins"/>
    <property type="match status" value="2"/>
</dbReference>
<evidence type="ECO:0000256" key="7">
    <source>
        <dbReference type="ARBA" id="ARBA00038361"/>
    </source>
</evidence>
<comment type="caution">
    <text evidence="10">The sequence shown here is derived from an EMBL/GenBank/DDBJ whole genome shotgun (WGS) entry which is preliminary data.</text>
</comment>
<keyword evidence="2 8" id="KW-0812">Transmembrane</keyword>
<feature type="transmembrane region" description="Helical" evidence="8">
    <location>
        <begin position="158"/>
        <end position="181"/>
    </location>
</feature>
<keyword evidence="6 8" id="KW-0472">Membrane</keyword>
<dbReference type="InterPro" id="IPR003599">
    <property type="entry name" value="Ig_sub"/>
</dbReference>
<keyword evidence="4" id="KW-0130">Cell adhesion</keyword>
<dbReference type="PANTHER" id="PTHR12035:SF140">
    <property type="entry name" value="SIALIC ACID-BINDING IG-LIKE LECTIN 16"/>
    <property type="match status" value="1"/>
</dbReference>
<evidence type="ECO:0000256" key="4">
    <source>
        <dbReference type="ARBA" id="ARBA00022889"/>
    </source>
</evidence>
<proteinExistence type="inferred from homology"/>